<protein>
    <submittedName>
        <fullName evidence="6">Uncharacterized protein</fullName>
    </submittedName>
</protein>
<dbReference type="GO" id="GO:0006487">
    <property type="term" value="P:protein N-linked glycosylation"/>
    <property type="evidence" value="ECO:0007669"/>
    <property type="project" value="TreeGrafter"/>
</dbReference>
<sequence length="541" mass="63046">MMSLSNLRKNRFVLVLLFILSVLAYIFIKQKQTENRRLVERMESVKNTIPPSLYSNIRKLKEKLYTLEFNNNARTQELLSLQRKLQTRLGENVTNEGYLSLPSIYNYLPHLLGHKDALVPLVHHPVKERKTRTLTFGIPTVRRTKKSYLLKTLQSLVHGLSAEERDDVILIVYIGEKNSEYVREIYTEIKSQFPAELDDGFIEVISPPSNFYPDLDNLPPTFNDPIERVRWRAKQNLDYAFLMMYAQSRSMFYVQMEDDLMATPSYASTIKAFAIQQQSNNWLMIEFSSLGFIGKLFKSSDLSTLVEFFLMFYKEKPNDWLLDHIFWVKVCHPEKNAKHCNKEKSKLRIKFKPSLFQHIGKESSLKGKTQKLVDKEFKKQALFHSHLNPKATIKTDLEEYQKFTAERAYLGHTYMWALSPVKNAVLRMVFEQPEHIERFYFKSGNVEHPGDKLVNGTVEVLKSATKKSKFLIEDPTDKRGPYKDSDYVIVGKFDFMGVASGVISPSLLPISEMRIRVTHDVAKNWVILSEFNLVKQKKTKR</sequence>
<evidence type="ECO:0000256" key="2">
    <source>
        <dbReference type="ARBA" id="ARBA00022676"/>
    </source>
</evidence>
<reference evidence="6" key="1">
    <citation type="submission" date="2021-01" db="UniProtKB">
        <authorList>
            <consortium name="EnsemblMetazoa"/>
        </authorList>
    </citation>
    <scope>IDENTIFICATION</scope>
</reference>
<dbReference type="Pfam" id="PF23524">
    <property type="entry name" value="MGAT4A_C"/>
    <property type="match status" value="1"/>
</dbReference>
<dbReference type="PANTHER" id="PTHR12062:SF9">
    <property type="entry name" value="ALPHA-1,3-MANNOSYL-GLYCOPROTEIN 4-BETA-N-ACETYLGLUCOSAMINYLTRANSFERASE A, ISOFORM A"/>
    <property type="match status" value="1"/>
</dbReference>
<organism evidence="6 7">
    <name type="scientific">Clytia hemisphaerica</name>
    <dbReference type="NCBI Taxonomy" id="252671"/>
    <lineage>
        <taxon>Eukaryota</taxon>
        <taxon>Metazoa</taxon>
        <taxon>Cnidaria</taxon>
        <taxon>Hydrozoa</taxon>
        <taxon>Hydroidolina</taxon>
        <taxon>Leptothecata</taxon>
        <taxon>Obeliida</taxon>
        <taxon>Clytiidae</taxon>
        <taxon>Clytia</taxon>
    </lineage>
</organism>
<keyword evidence="7" id="KW-1185">Reference proteome</keyword>
<dbReference type="GO" id="GO:0008375">
    <property type="term" value="F:acetylglucosaminyltransferase activity"/>
    <property type="evidence" value="ECO:0007669"/>
    <property type="project" value="TreeGrafter"/>
</dbReference>
<dbReference type="OrthoDB" id="2016523at2759"/>
<evidence type="ECO:0000259" key="5">
    <source>
        <dbReference type="Pfam" id="PF23524"/>
    </source>
</evidence>
<evidence type="ECO:0000256" key="3">
    <source>
        <dbReference type="ARBA" id="ARBA00022679"/>
    </source>
</evidence>
<dbReference type="PANTHER" id="PTHR12062">
    <property type="entry name" value="N-ACETYLGLUCOSAMINYLTRANSFERASE VI"/>
    <property type="match status" value="1"/>
</dbReference>
<dbReference type="GO" id="GO:0005783">
    <property type="term" value="C:endoplasmic reticulum"/>
    <property type="evidence" value="ECO:0007669"/>
    <property type="project" value="TreeGrafter"/>
</dbReference>
<dbReference type="EnsemblMetazoa" id="CLYHEMT001011.1">
    <property type="protein sequence ID" value="CLYHEMP001011.1"/>
    <property type="gene ID" value="CLYHEMG001011"/>
</dbReference>
<name>A0A7M5TS53_9CNID</name>
<comment type="pathway">
    <text evidence="1">Protein modification; protein glycosylation.</text>
</comment>
<feature type="domain" description="MGAT4 conserved region" evidence="4">
    <location>
        <begin position="101"/>
        <end position="377"/>
    </location>
</feature>
<accession>A0A7M5TS53</accession>
<dbReference type="AlphaFoldDB" id="A0A7M5TS53"/>
<dbReference type="Pfam" id="PF04666">
    <property type="entry name" value="MGAT4_cons"/>
    <property type="match status" value="1"/>
</dbReference>
<dbReference type="GeneID" id="136799444"/>
<evidence type="ECO:0000259" key="4">
    <source>
        <dbReference type="Pfam" id="PF04666"/>
    </source>
</evidence>
<proteinExistence type="predicted"/>
<keyword evidence="2" id="KW-0328">Glycosyltransferase</keyword>
<dbReference type="InterPro" id="IPR057279">
    <property type="entry name" value="MGAT4"/>
</dbReference>
<evidence type="ECO:0000313" key="6">
    <source>
        <dbReference type="EnsemblMetazoa" id="CLYHEMP001011.1"/>
    </source>
</evidence>
<dbReference type="Proteomes" id="UP000594262">
    <property type="component" value="Unplaced"/>
</dbReference>
<feature type="domain" description="MGAT4 A/B/C C-terminal" evidence="5">
    <location>
        <begin position="391"/>
        <end position="530"/>
    </location>
</feature>
<dbReference type="GO" id="GO:0005795">
    <property type="term" value="C:Golgi stack"/>
    <property type="evidence" value="ECO:0007669"/>
    <property type="project" value="TreeGrafter"/>
</dbReference>
<evidence type="ECO:0000313" key="7">
    <source>
        <dbReference type="Proteomes" id="UP000594262"/>
    </source>
</evidence>
<dbReference type="InterPro" id="IPR006759">
    <property type="entry name" value="Glyco_transf_54"/>
</dbReference>
<dbReference type="GO" id="GO:0005793">
    <property type="term" value="C:endoplasmic reticulum-Golgi intermediate compartment"/>
    <property type="evidence" value="ECO:0007669"/>
    <property type="project" value="TreeGrafter"/>
</dbReference>
<keyword evidence="3" id="KW-0808">Transferase</keyword>
<evidence type="ECO:0000256" key="1">
    <source>
        <dbReference type="ARBA" id="ARBA00004922"/>
    </source>
</evidence>
<dbReference type="InterPro" id="IPR056576">
    <property type="entry name" value="MGAT4_A/B/C_C"/>
</dbReference>
<dbReference type="RefSeq" id="XP_066912251.1">
    <property type="nucleotide sequence ID" value="XM_067056150.1"/>
</dbReference>